<dbReference type="EMBL" id="LR899628">
    <property type="protein sequence ID" value="CAD7241230.1"/>
    <property type="molecule type" value="Genomic_DNA"/>
</dbReference>
<evidence type="ECO:0000256" key="4">
    <source>
        <dbReference type="PROSITE-ProRule" id="PRU00117"/>
    </source>
</evidence>
<gene>
    <name evidence="7" type="ORF">DSTB1V02_LOCUS1230</name>
</gene>
<evidence type="ECO:0000313" key="8">
    <source>
        <dbReference type="Proteomes" id="UP000677054"/>
    </source>
</evidence>
<reference evidence="7" key="1">
    <citation type="submission" date="2020-11" db="EMBL/GenBank/DDBJ databases">
        <authorList>
            <person name="Tran Van P."/>
        </authorList>
    </citation>
    <scope>NUCLEOTIDE SEQUENCE</scope>
</reference>
<comment type="subcellular location">
    <subcellularLocation>
        <location evidence="1">Nucleus</location>
    </subcellularLocation>
</comment>
<dbReference type="SMART" id="SM00322">
    <property type="entry name" value="KH"/>
    <property type="match status" value="2"/>
</dbReference>
<evidence type="ECO:0000313" key="7">
    <source>
        <dbReference type="EMBL" id="CAD7241230.1"/>
    </source>
</evidence>
<dbReference type="PROSITE" id="PS50084">
    <property type="entry name" value="KH_TYPE_1"/>
    <property type="match status" value="2"/>
</dbReference>
<dbReference type="GO" id="GO:0003950">
    <property type="term" value="F:NAD+ poly-ADP-ribosyltransferase activity"/>
    <property type="evidence" value="ECO:0007669"/>
    <property type="project" value="TreeGrafter"/>
</dbReference>
<evidence type="ECO:0000256" key="1">
    <source>
        <dbReference type="ARBA" id="ARBA00004123"/>
    </source>
</evidence>
<proteinExistence type="inferred from homology"/>
<dbReference type="SMART" id="SM00356">
    <property type="entry name" value="ZnF_C3H1"/>
    <property type="match status" value="3"/>
</dbReference>
<comment type="similarity">
    <text evidence="3">Belongs to the ARTD/PARP family.</text>
</comment>
<dbReference type="InterPro" id="IPR051712">
    <property type="entry name" value="ARTD-AVP"/>
</dbReference>
<organism evidence="7">
    <name type="scientific">Darwinula stevensoni</name>
    <dbReference type="NCBI Taxonomy" id="69355"/>
    <lineage>
        <taxon>Eukaryota</taxon>
        <taxon>Metazoa</taxon>
        <taxon>Ecdysozoa</taxon>
        <taxon>Arthropoda</taxon>
        <taxon>Crustacea</taxon>
        <taxon>Oligostraca</taxon>
        <taxon>Ostracoda</taxon>
        <taxon>Podocopa</taxon>
        <taxon>Podocopida</taxon>
        <taxon>Darwinulocopina</taxon>
        <taxon>Darwinuloidea</taxon>
        <taxon>Darwinulidae</taxon>
        <taxon>Darwinula</taxon>
    </lineage>
</organism>
<dbReference type="Pfam" id="PF00013">
    <property type="entry name" value="KH_1"/>
    <property type="match status" value="2"/>
</dbReference>
<feature type="region of interest" description="Disordered" evidence="5">
    <location>
        <begin position="642"/>
        <end position="665"/>
    </location>
</feature>
<dbReference type="Pfam" id="PF02825">
    <property type="entry name" value="WWE"/>
    <property type="match status" value="2"/>
</dbReference>
<feature type="domain" description="WWE" evidence="6">
    <location>
        <begin position="473"/>
        <end position="579"/>
    </location>
</feature>
<dbReference type="InterPro" id="IPR004087">
    <property type="entry name" value="KH_dom"/>
</dbReference>
<dbReference type="SUPFAM" id="SSF54791">
    <property type="entry name" value="Eukaryotic type KH-domain (KH-domain type I)"/>
    <property type="match status" value="2"/>
</dbReference>
<dbReference type="EMBL" id="CAJPEV010000111">
    <property type="protein sequence ID" value="CAG0880754.1"/>
    <property type="molecule type" value="Genomic_DNA"/>
</dbReference>
<dbReference type="InterPro" id="IPR036612">
    <property type="entry name" value="KH_dom_type_1_sf"/>
</dbReference>
<dbReference type="Proteomes" id="UP000677054">
    <property type="component" value="Unassembled WGS sequence"/>
</dbReference>
<evidence type="ECO:0000256" key="2">
    <source>
        <dbReference type="ARBA" id="ARBA00023242"/>
    </source>
</evidence>
<dbReference type="Gene3D" id="4.10.1000.40">
    <property type="match status" value="1"/>
</dbReference>
<keyword evidence="8" id="KW-1185">Reference proteome</keyword>
<dbReference type="OrthoDB" id="6133115at2759"/>
<evidence type="ECO:0000256" key="3">
    <source>
        <dbReference type="ARBA" id="ARBA00024347"/>
    </source>
</evidence>
<dbReference type="PANTHER" id="PTHR45740:SF2">
    <property type="entry name" value="POLY [ADP-RIBOSE] POLYMERASE"/>
    <property type="match status" value="1"/>
</dbReference>
<accession>A0A7R8ZY39</accession>
<feature type="compositionally biased region" description="Basic residues" evidence="5">
    <location>
        <begin position="985"/>
        <end position="997"/>
    </location>
</feature>
<name>A0A7R8ZY39_9CRUS</name>
<feature type="domain" description="WWE" evidence="6">
    <location>
        <begin position="208"/>
        <end position="298"/>
    </location>
</feature>
<dbReference type="GO" id="GO:0046872">
    <property type="term" value="F:metal ion binding"/>
    <property type="evidence" value="ECO:0007669"/>
    <property type="project" value="InterPro"/>
</dbReference>
<protein>
    <recommendedName>
        <fullName evidence="6">WWE domain-containing protein</fullName>
    </recommendedName>
</protein>
<dbReference type="SUPFAM" id="SSF117839">
    <property type="entry name" value="WWE domain"/>
    <property type="match status" value="2"/>
</dbReference>
<dbReference type="GO" id="GO:0010468">
    <property type="term" value="P:regulation of gene expression"/>
    <property type="evidence" value="ECO:0007669"/>
    <property type="project" value="UniProtKB-ARBA"/>
</dbReference>
<dbReference type="Gene3D" id="3.30.720.50">
    <property type="match status" value="2"/>
</dbReference>
<dbReference type="InterPro" id="IPR037197">
    <property type="entry name" value="WWE_dom_sf"/>
</dbReference>
<dbReference type="InterPro" id="IPR004170">
    <property type="entry name" value="WWE_dom"/>
</dbReference>
<feature type="compositionally biased region" description="Basic residues" evidence="5">
    <location>
        <begin position="700"/>
        <end position="711"/>
    </location>
</feature>
<dbReference type="GO" id="GO:0003723">
    <property type="term" value="F:RNA binding"/>
    <property type="evidence" value="ECO:0007669"/>
    <property type="project" value="UniProtKB-UniRule"/>
</dbReference>
<evidence type="ECO:0000256" key="5">
    <source>
        <dbReference type="SAM" id="MobiDB-lite"/>
    </source>
</evidence>
<dbReference type="Gene3D" id="3.30.1370.10">
    <property type="entry name" value="K Homology domain, type 1"/>
    <property type="match status" value="2"/>
</dbReference>
<dbReference type="PANTHER" id="PTHR45740">
    <property type="entry name" value="POLY [ADP-RIBOSE] POLYMERASE"/>
    <property type="match status" value="1"/>
</dbReference>
<dbReference type="PROSITE" id="PS50918">
    <property type="entry name" value="WWE"/>
    <property type="match status" value="2"/>
</dbReference>
<dbReference type="InterPro" id="IPR000571">
    <property type="entry name" value="Znf_CCCH"/>
</dbReference>
<keyword evidence="4" id="KW-0694">RNA-binding</keyword>
<feature type="region of interest" description="Disordered" evidence="5">
    <location>
        <begin position="685"/>
        <end position="735"/>
    </location>
</feature>
<sequence length="1296" mass="147882">MQRRFITEDRCTYENDNCMEKTCEEGHDFKTEHNIRALKKYDLLDANIEALKKLTISSFDVGKERERKKAEEAKKKVYHANEDDGNVEVPEVCIFLLSGRCYDGEKGRCKRLHAANSFHWQVQHPKSFKWVNLSKSQSENLEHLYVDPNVDKSTLKDFAPDEIHLTNRVQLQSLFKNQEYKADFGKMTLLDVKANVSMNMRRLCTESSVMTGGKQFATKWLWYFKDRSDIWMEYGSATPEHSSKSSVNSHGIEGAFCTSQGKGTLPFFTAEYSYEIDFQRMVQKNKDVMNALEKPWEVEAMDCEEVGEYREVCQDWPLCKLGRECSFAHPEVLCKAFPNCELGNQCTFVHPKCCFDAACTQPDCVFSHSVPMLPLDDSLTATTDFPWQFQHPELTKWIYFTESQSLYLEKHYADPNIDRITLKDFGVPGDGDSRNCMEILHSFRDSEWEVEFIMMMLYSVQSNLQMKIRRIGTKSAAMNGNEWKVLTTVWLWYFKDQTGAWVEYGSSTGGVLSSSGRVLSSCKIQSNVASQDIERAYLASQGKGTLLFHTDHHPYELDFQRMVQKNTNIKYGTEREVKRRPAPPTSSILSEVPLEGFRHTPKHWLPMHDPSSKFRLVTLSPTSQEHMDVVSLFQETGSPEFLKSEMDDSKWNTGSDDGLGPKGSFDDDVNNGISFWLEAGEPAGFAASEEPESGRETAEKKRKQRGRRGGRKGGASQPNQQRGKPSIEHSNADQSGIPYSTVMTNYVYGKMPLAALSTLCLNNVAKFEEIKKKIMKLLRESTSGKVHTSRLGHPAMMPMGDVLELLKGHDLFSISEEGVISLTLEVCDAHLSIEGCEKENCNSLHVCTKYVCGRCPRVKCDEGHDFKTGHNMRVLRKFGLEDEDEMGLRKFIQLPSFVPEICFGYNLGGCKKESDCQRLHICVCHIMEKCDDAQCSLNHDVLDDHCLGVLKKSKSYSEKTRKEWKTYLRDEWEKSGKANMVLEKRRQHHEGKQKKSSSKQMNSRPQEEHHLPCKRVNNIVTAKVPVPPEFRGHMIGVKGKVVNEFMEAYGVRIHVPTFQDSSNDIIVTGPPTNVEQARKAVEEKIQQLKSQREDRKARSFEGRLMVPTRFHGKLIGKGGETVNKLTQDHQVKINFPKENTRGPPDEIIIIGYRNRVLEAERAIRELVPWPLPRLLERSQQQDTHAPTSYSSSSMPQPMRQEVKFFQTLVNEVATRALIILHTHLDLSKCTAPPPNHFPIVTMHSNDLTVDFYGCVFVYPRKSYHIADFTVSVRFRECGHFVTVAAHAPCQQCMDAV</sequence>
<evidence type="ECO:0000259" key="6">
    <source>
        <dbReference type="PROSITE" id="PS50918"/>
    </source>
</evidence>
<dbReference type="GO" id="GO:0005634">
    <property type="term" value="C:nucleus"/>
    <property type="evidence" value="ECO:0007669"/>
    <property type="project" value="UniProtKB-SubCell"/>
</dbReference>
<dbReference type="GO" id="GO:1990404">
    <property type="term" value="F:NAD+-protein mono-ADP-ribosyltransferase activity"/>
    <property type="evidence" value="ECO:0007669"/>
    <property type="project" value="TreeGrafter"/>
</dbReference>
<feature type="region of interest" description="Disordered" evidence="5">
    <location>
        <begin position="978"/>
        <end position="1013"/>
    </location>
</feature>
<keyword evidence="2" id="KW-0539">Nucleus</keyword>
<dbReference type="InterPro" id="IPR004088">
    <property type="entry name" value="KH_dom_type_1"/>
</dbReference>